<keyword evidence="4" id="KW-1185">Reference proteome</keyword>
<evidence type="ECO:0000259" key="2">
    <source>
        <dbReference type="PROSITE" id="PS51736"/>
    </source>
</evidence>
<dbReference type="PROSITE" id="PS51736">
    <property type="entry name" value="RECOMBINASES_3"/>
    <property type="match status" value="1"/>
</dbReference>
<comment type="similarity">
    <text evidence="1">Belongs to the site-specific recombinase resolvase family.</text>
</comment>
<accession>A0A178T548</accession>
<organism evidence="3 4">
    <name type="scientific">Anoxybacillus flavithermus</name>
    <dbReference type="NCBI Taxonomy" id="33934"/>
    <lineage>
        <taxon>Bacteria</taxon>
        <taxon>Bacillati</taxon>
        <taxon>Bacillota</taxon>
        <taxon>Bacilli</taxon>
        <taxon>Bacillales</taxon>
        <taxon>Anoxybacillaceae</taxon>
        <taxon>Anoxybacillus</taxon>
    </lineage>
</organism>
<dbReference type="Pfam" id="PF00239">
    <property type="entry name" value="Resolvase"/>
    <property type="match status" value="1"/>
</dbReference>
<dbReference type="CDD" id="cd00569">
    <property type="entry name" value="HTH_Hin_like"/>
    <property type="match status" value="1"/>
</dbReference>
<protein>
    <submittedName>
        <fullName evidence="3">Resolvase/integrase Bin</fullName>
    </submittedName>
</protein>
<dbReference type="Gene3D" id="3.40.50.1390">
    <property type="entry name" value="Resolvase, N-terminal catalytic domain"/>
    <property type="match status" value="1"/>
</dbReference>
<sequence>MFHLFAAFAEFERNLIHERSAAGRAAARARGRLGGRPEKLDKKELEMLKTLVASGTPITDIAQMWGVSRTTVYRYLEKK</sequence>
<proteinExistence type="inferred from homology"/>
<reference evidence="3 4" key="1">
    <citation type="submission" date="2016-03" db="EMBL/GenBank/DDBJ databases">
        <title>Spore heat resistance.</title>
        <authorList>
            <person name="Boekhorst J."/>
            <person name="Berendsen E.M."/>
            <person name="Wells-Bennik M.H."/>
            <person name="Kuipers O.P."/>
        </authorList>
    </citation>
    <scope>NUCLEOTIDE SEQUENCE [LARGE SCALE GENOMIC DNA]</scope>
    <source>
        <strain evidence="3 4">AF16</strain>
    </source>
</reference>
<evidence type="ECO:0000313" key="4">
    <source>
        <dbReference type="Proteomes" id="UP000078336"/>
    </source>
</evidence>
<gene>
    <name evidence="3" type="ORF">TAF16_2555</name>
</gene>
<dbReference type="InterPro" id="IPR036162">
    <property type="entry name" value="Resolvase-like_N_sf"/>
</dbReference>
<feature type="domain" description="Resolvase/invertase-type recombinase catalytic" evidence="2">
    <location>
        <begin position="1"/>
        <end position="31"/>
    </location>
</feature>
<comment type="caution">
    <text evidence="3">The sequence shown here is derived from an EMBL/GenBank/DDBJ whole genome shotgun (WGS) entry which is preliminary data.</text>
</comment>
<dbReference type="SUPFAM" id="SSF46689">
    <property type="entry name" value="Homeodomain-like"/>
    <property type="match status" value="1"/>
</dbReference>
<name>A0A178T548_9BACL</name>
<dbReference type="GO" id="GO:0000150">
    <property type="term" value="F:DNA strand exchange activity"/>
    <property type="evidence" value="ECO:0007669"/>
    <property type="project" value="InterPro"/>
</dbReference>
<dbReference type="InterPro" id="IPR006119">
    <property type="entry name" value="Resolv_N"/>
</dbReference>
<dbReference type="SUPFAM" id="SSF53041">
    <property type="entry name" value="Resolvase-like"/>
    <property type="match status" value="1"/>
</dbReference>
<dbReference type="InterPro" id="IPR009057">
    <property type="entry name" value="Homeodomain-like_sf"/>
</dbReference>
<dbReference type="Pfam" id="PF02796">
    <property type="entry name" value="HTH_7"/>
    <property type="match status" value="1"/>
</dbReference>
<evidence type="ECO:0000313" key="3">
    <source>
        <dbReference type="EMBL" id="OAO76465.1"/>
    </source>
</evidence>
<dbReference type="Proteomes" id="UP000078336">
    <property type="component" value="Unassembled WGS sequence"/>
</dbReference>
<dbReference type="InterPro" id="IPR006120">
    <property type="entry name" value="Resolvase_HTH_dom"/>
</dbReference>
<dbReference type="AlphaFoldDB" id="A0A178T548"/>
<dbReference type="GO" id="GO:0003677">
    <property type="term" value="F:DNA binding"/>
    <property type="evidence" value="ECO:0007669"/>
    <property type="project" value="InterPro"/>
</dbReference>
<dbReference type="EMBL" id="LUCQ01000159">
    <property type="protein sequence ID" value="OAO76465.1"/>
    <property type="molecule type" value="Genomic_DNA"/>
</dbReference>
<dbReference type="PATRIC" id="fig|33934.7.peg.2356"/>
<dbReference type="Gene3D" id="1.10.10.60">
    <property type="entry name" value="Homeodomain-like"/>
    <property type="match status" value="1"/>
</dbReference>
<evidence type="ECO:0000256" key="1">
    <source>
        <dbReference type="ARBA" id="ARBA00009913"/>
    </source>
</evidence>